<dbReference type="PANTHER" id="PTHR21261:SF6">
    <property type="entry name" value="BEATEN PATH IIA-RELATED"/>
    <property type="match status" value="1"/>
</dbReference>
<protein>
    <submittedName>
        <fullName evidence="5">Uncharacterized protein LOC117231367 isoform X1</fullName>
    </submittedName>
</protein>
<organism evidence="4 5">
    <name type="scientific">Bombus vosnesenskii</name>
    <dbReference type="NCBI Taxonomy" id="207650"/>
    <lineage>
        <taxon>Eukaryota</taxon>
        <taxon>Metazoa</taxon>
        <taxon>Ecdysozoa</taxon>
        <taxon>Arthropoda</taxon>
        <taxon>Hexapoda</taxon>
        <taxon>Insecta</taxon>
        <taxon>Pterygota</taxon>
        <taxon>Neoptera</taxon>
        <taxon>Endopterygota</taxon>
        <taxon>Hymenoptera</taxon>
        <taxon>Apocrita</taxon>
        <taxon>Aculeata</taxon>
        <taxon>Apoidea</taxon>
        <taxon>Anthophila</taxon>
        <taxon>Apidae</taxon>
        <taxon>Bombus</taxon>
        <taxon>Pyrobombus</taxon>
    </lineage>
</organism>
<dbReference type="SUPFAM" id="SSF48726">
    <property type="entry name" value="Immunoglobulin"/>
    <property type="match status" value="1"/>
</dbReference>
<dbReference type="SMART" id="SM00409">
    <property type="entry name" value="IG"/>
    <property type="match status" value="1"/>
</dbReference>
<dbReference type="KEGG" id="bvk:117231367"/>
<evidence type="ECO:0000313" key="5">
    <source>
        <dbReference type="RefSeq" id="XP_033345650.1"/>
    </source>
</evidence>
<evidence type="ECO:0000313" key="4">
    <source>
        <dbReference type="Proteomes" id="UP000504631"/>
    </source>
</evidence>
<dbReference type="InterPro" id="IPR003599">
    <property type="entry name" value="Ig_sub"/>
</dbReference>
<dbReference type="InterPro" id="IPR007110">
    <property type="entry name" value="Ig-like_dom"/>
</dbReference>
<dbReference type="FunFam" id="2.60.40.10:FF:000437">
    <property type="entry name" value="Beat-IIIc, isoform A"/>
    <property type="match status" value="1"/>
</dbReference>
<evidence type="ECO:0000256" key="2">
    <source>
        <dbReference type="SAM" id="SignalP"/>
    </source>
</evidence>
<dbReference type="Gene3D" id="2.60.40.10">
    <property type="entry name" value="Immunoglobulins"/>
    <property type="match status" value="1"/>
</dbReference>
<feature type="signal peptide" evidence="2">
    <location>
        <begin position="1"/>
        <end position="21"/>
    </location>
</feature>
<dbReference type="PANTHER" id="PTHR21261">
    <property type="entry name" value="BEAT PROTEIN"/>
    <property type="match status" value="1"/>
</dbReference>
<feature type="domain" description="Ig-like" evidence="3">
    <location>
        <begin position="23"/>
        <end position="130"/>
    </location>
</feature>
<gene>
    <name evidence="5" type="primary">LOC117231367</name>
</gene>
<dbReference type="RefSeq" id="XP_033345650.1">
    <property type="nucleotide sequence ID" value="XM_033489759.1"/>
</dbReference>
<dbReference type="PROSITE" id="PS51257">
    <property type="entry name" value="PROKAR_LIPOPROTEIN"/>
    <property type="match status" value="1"/>
</dbReference>
<dbReference type="InterPro" id="IPR036179">
    <property type="entry name" value="Ig-like_dom_sf"/>
</dbReference>
<proteinExistence type="predicted"/>
<dbReference type="InterPro" id="IPR013783">
    <property type="entry name" value="Ig-like_fold"/>
</dbReference>
<evidence type="ECO:0000259" key="3">
    <source>
        <dbReference type="PROSITE" id="PS50835"/>
    </source>
</evidence>
<accession>A0A6J3JZQ3</accession>
<dbReference type="PROSITE" id="PS50835">
    <property type="entry name" value="IG_LIKE"/>
    <property type="match status" value="1"/>
</dbReference>
<keyword evidence="2" id="KW-0732">Signal</keyword>
<dbReference type="GeneID" id="117231367"/>
<dbReference type="Proteomes" id="UP000504631">
    <property type="component" value="Unplaced"/>
</dbReference>
<dbReference type="InterPro" id="IPR013106">
    <property type="entry name" value="Ig_V-set"/>
</dbReference>
<reference evidence="5" key="1">
    <citation type="submission" date="2025-08" db="UniProtKB">
        <authorList>
            <consortium name="RefSeq"/>
        </authorList>
    </citation>
    <scope>IDENTIFICATION</scope>
    <source>
        <tissue evidence="5">Muscle</tissue>
    </source>
</reference>
<feature type="chain" id="PRO_5026725175" evidence="2">
    <location>
        <begin position="22"/>
        <end position="288"/>
    </location>
</feature>
<dbReference type="AlphaFoldDB" id="A0A6J3JZQ3"/>
<evidence type="ECO:0000256" key="1">
    <source>
        <dbReference type="SAM" id="MobiDB-lite"/>
    </source>
</evidence>
<keyword evidence="4" id="KW-1185">Reference proteome</keyword>
<name>A0A6J3JZQ3_9HYME</name>
<dbReference type="Pfam" id="PF07686">
    <property type="entry name" value="V-set"/>
    <property type="match status" value="1"/>
</dbReference>
<sequence length="288" mass="32634">MTRHLWLKAAFAFFVISGASCLRDVSLEVVPEVVQRGQKVILRCHYDLEEAPLYSLKWYRGRHEFYRYTPSEEPATKVFNITGIYVDHENSNKSQVTLRDVDFALSGMFSCEVTADAPTFTTAYVSKNLTVVFLPEGTPIIVSERERYDAGDTLRANCSLPPSKPPAHLSFTLNNVAVESYTNHQPQPYPQQRWDRNDASSPHTDQTENLQWIEIRVNLQPFHFSNGQLNLRCSAQIPGIYSAISEVQLGAGLREPVPERVTSENGSEAPTAIYLTMLMLCMLQLFLR</sequence>
<feature type="region of interest" description="Disordered" evidence="1">
    <location>
        <begin position="184"/>
        <end position="205"/>
    </location>
</feature>